<dbReference type="EMBL" id="CAIIXF020000092">
    <property type="protein sequence ID" value="CAH1802791.1"/>
    <property type="molecule type" value="Genomic_DNA"/>
</dbReference>
<name>A0A8S4QAF3_OWEFU</name>
<comment type="caution">
    <text evidence="8">The sequence shown here is derived from an EMBL/GenBank/DDBJ whole genome shotgun (WGS) entry which is preliminary data.</text>
</comment>
<evidence type="ECO:0000256" key="2">
    <source>
        <dbReference type="ARBA" id="ARBA00008670"/>
    </source>
</evidence>
<dbReference type="SUPFAM" id="SSF49842">
    <property type="entry name" value="TNF-like"/>
    <property type="match status" value="1"/>
</dbReference>
<dbReference type="GO" id="GO:0005615">
    <property type="term" value="C:extracellular space"/>
    <property type="evidence" value="ECO:0007669"/>
    <property type="project" value="UniProtKB-KW"/>
</dbReference>
<comment type="similarity">
    <text evidence="2">Belongs to the tumor necrosis factor family.</text>
</comment>
<dbReference type="Pfam" id="PF00229">
    <property type="entry name" value="TNF"/>
    <property type="match status" value="1"/>
</dbReference>
<feature type="region of interest" description="Disordered" evidence="5">
    <location>
        <begin position="32"/>
        <end position="52"/>
    </location>
</feature>
<reference evidence="8" key="1">
    <citation type="submission" date="2022-03" db="EMBL/GenBank/DDBJ databases">
        <authorList>
            <person name="Martin C."/>
        </authorList>
    </citation>
    <scope>NUCLEOTIDE SEQUENCE</scope>
</reference>
<dbReference type="GO" id="GO:0016020">
    <property type="term" value="C:membrane"/>
    <property type="evidence" value="ECO:0007669"/>
    <property type="project" value="UniProtKB-SubCell"/>
</dbReference>
<dbReference type="Proteomes" id="UP000749559">
    <property type="component" value="Unassembled WGS sequence"/>
</dbReference>
<evidence type="ECO:0000256" key="6">
    <source>
        <dbReference type="SAM" id="SignalP"/>
    </source>
</evidence>
<protein>
    <recommendedName>
        <fullName evidence="7">THD domain-containing protein</fullName>
    </recommendedName>
</protein>
<feature type="chain" id="PRO_5035764554" description="THD domain-containing protein" evidence="6">
    <location>
        <begin position="20"/>
        <end position="303"/>
    </location>
</feature>
<sequence length="303" mass="34230">MNLMVSFTLTILIFGSVHSCLTSGFWSHTEDNEVDAHDEQKQSTVEGNPTTERDIKYKVPPVNANKYRTEHEGSPGIYPNGILTRSTLERLFETTTFQRITSESETNDINTKGIRPRSTSQRPRSVKRKKKGRRASIHVIPDTQSEYPLLVSFDKHGNINGKWVVESITSTKMGLIIDSPKDHSSYNVAYIEVKRTGQYFIYGQVFFHGEDHEMAHCLHVADKYTPCSETTCGDRKVMCSRSAPGHPETRKKVQNVNTNYIGGVVYLQKGSTIRLAIDVDLNMNKEKAIVLDKLMCYFGAFAV</sequence>
<dbReference type="InterPro" id="IPR006052">
    <property type="entry name" value="TNF_dom"/>
</dbReference>
<proteinExistence type="inferred from homology"/>
<evidence type="ECO:0000256" key="5">
    <source>
        <dbReference type="SAM" id="MobiDB-lite"/>
    </source>
</evidence>
<evidence type="ECO:0000256" key="1">
    <source>
        <dbReference type="ARBA" id="ARBA00004370"/>
    </source>
</evidence>
<feature type="compositionally biased region" description="Basic and acidic residues" evidence="5">
    <location>
        <begin position="32"/>
        <end position="41"/>
    </location>
</feature>
<organism evidence="8 9">
    <name type="scientific">Owenia fusiformis</name>
    <name type="common">Polychaete worm</name>
    <dbReference type="NCBI Taxonomy" id="6347"/>
    <lineage>
        <taxon>Eukaryota</taxon>
        <taxon>Metazoa</taxon>
        <taxon>Spiralia</taxon>
        <taxon>Lophotrochozoa</taxon>
        <taxon>Annelida</taxon>
        <taxon>Polychaeta</taxon>
        <taxon>Sedentaria</taxon>
        <taxon>Canalipalpata</taxon>
        <taxon>Sabellida</taxon>
        <taxon>Oweniida</taxon>
        <taxon>Oweniidae</taxon>
        <taxon>Owenia</taxon>
    </lineage>
</organism>
<dbReference type="OrthoDB" id="6159739at2759"/>
<dbReference type="PANTHER" id="PTHR11471:SF23">
    <property type="entry name" value="TUMOR NECROSIS FACTOR"/>
    <property type="match status" value="1"/>
</dbReference>
<keyword evidence="4" id="KW-0472">Membrane</keyword>
<dbReference type="GO" id="GO:0006955">
    <property type="term" value="P:immune response"/>
    <property type="evidence" value="ECO:0007669"/>
    <property type="project" value="InterPro"/>
</dbReference>
<feature type="signal peptide" evidence="6">
    <location>
        <begin position="1"/>
        <end position="19"/>
    </location>
</feature>
<keyword evidence="3" id="KW-0202">Cytokine</keyword>
<gene>
    <name evidence="8" type="ORF">OFUS_LOCUS26438</name>
</gene>
<evidence type="ECO:0000259" key="7">
    <source>
        <dbReference type="Pfam" id="PF00229"/>
    </source>
</evidence>
<keyword evidence="9" id="KW-1185">Reference proteome</keyword>
<evidence type="ECO:0000256" key="3">
    <source>
        <dbReference type="ARBA" id="ARBA00022514"/>
    </source>
</evidence>
<dbReference type="GO" id="GO:0005125">
    <property type="term" value="F:cytokine activity"/>
    <property type="evidence" value="ECO:0007669"/>
    <property type="project" value="UniProtKB-KW"/>
</dbReference>
<feature type="compositionally biased region" description="Basic residues" evidence="5">
    <location>
        <begin position="124"/>
        <end position="135"/>
    </location>
</feature>
<dbReference type="InterPro" id="IPR008983">
    <property type="entry name" value="Tumour_necrosis_fac-like_dom"/>
</dbReference>
<dbReference type="GO" id="GO:0005164">
    <property type="term" value="F:tumor necrosis factor receptor binding"/>
    <property type="evidence" value="ECO:0007669"/>
    <property type="project" value="InterPro"/>
</dbReference>
<feature type="domain" description="THD" evidence="7">
    <location>
        <begin position="188"/>
        <end position="303"/>
    </location>
</feature>
<accession>A0A8S4QAF3</accession>
<evidence type="ECO:0000313" key="9">
    <source>
        <dbReference type="Proteomes" id="UP000749559"/>
    </source>
</evidence>
<comment type="subcellular location">
    <subcellularLocation>
        <location evidence="1">Membrane</location>
    </subcellularLocation>
</comment>
<evidence type="ECO:0000256" key="4">
    <source>
        <dbReference type="ARBA" id="ARBA00023136"/>
    </source>
</evidence>
<dbReference type="AlphaFoldDB" id="A0A8S4QAF3"/>
<dbReference type="PANTHER" id="PTHR11471">
    <property type="entry name" value="TUMOR NECROSIS FACTOR FAMILY MEMBER"/>
    <property type="match status" value="1"/>
</dbReference>
<keyword evidence="6" id="KW-0732">Signal</keyword>
<feature type="region of interest" description="Disordered" evidence="5">
    <location>
        <begin position="103"/>
        <end position="135"/>
    </location>
</feature>
<evidence type="ECO:0000313" key="8">
    <source>
        <dbReference type="EMBL" id="CAH1802791.1"/>
    </source>
</evidence>
<dbReference type="Gene3D" id="2.60.120.40">
    <property type="match status" value="1"/>
</dbReference>